<feature type="coiled-coil region" evidence="4">
    <location>
        <begin position="201"/>
        <end position="228"/>
    </location>
</feature>
<evidence type="ECO:0000259" key="5">
    <source>
        <dbReference type="Pfam" id="PF01420"/>
    </source>
</evidence>
<dbReference type="GO" id="GO:0009307">
    <property type="term" value="P:DNA restriction-modification system"/>
    <property type="evidence" value="ECO:0007669"/>
    <property type="project" value="UniProtKB-KW"/>
</dbReference>
<evidence type="ECO:0000256" key="1">
    <source>
        <dbReference type="ARBA" id="ARBA00010923"/>
    </source>
</evidence>
<dbReference type="Pfam" id="PF01420">
    <property type="entry name" value="Methylase_S"/>
    <property type="match status" value="1"/>
</dbReference>
<accession>A0A562NAQ3</accession>
<comment type="similarity">
    <text evidence="1">Belongs to the type-I restriction system S methylase family.</text>
</comment>
<evidence type="ECO:0000256" key="3">
    <source>
        <dbReference type="ARBA" id="ARBA00023125"/>
    </source>
</evidence>
<evidence type="ECO:0000313" key="6">
    <source>
        <dbReference type="EMBL" id="TWI29226.1"/>
    </source>
</evidence>
<proteinExistence type="inferred from homology"/>
<dbReference type="GO" id="GO:0003677">
    <property type="term" value="F:DNA binding"/>
    <property type="evidence" value="ECO:0007669"/>
    <property type="project" value="UniProtKB-KW"/>
</dbReference>
<protein>
    <submittedName>
        <fullName evidence="6">Type I restriction enzyme S subunit</fullName>
    </submittedName>
</protein>
<dbReference type="InterPro" id="IPR044946">
    <property type="entry name" value="Restrct_endonuc_typeI_TRD_sf"/>
</dbReference>
<keyword evidence="3" id="KW-0238">DNA-binding</keyword>
<dbReference type="Gene3D" id="3.90.220.20">
    <property type="entry name" value="DNA methylase specificity domains"/>
    <property type="match status" value="1"/>
</dbReference>
<comment type="caution">
    <text evidence="6">The sequence shown here is derived from an EMBL/GenBank/DDBJ whole genome shotgun (WGS) entry which is preliminary data.</text>
</comment>
<evidence type="ECO:0000256" key="2">
    <source>
        <dbReference type="ARBA" id="ARBA00022747"/>
    </source>
</evidence>
<dbReference type="PANTHER" id="PTHR30408">
    <property type="entry name" value="TYPE-1 RESTRICTION ENZYME ECOKI SPECIFICITY PROTEIN"/>
    <property type="match status" value="1"/>
</dbReference>
<dbReference type="PANTHER" id="PTHR30408:SF12">
    <property type="entry name" value="TYPE I RESTRICTION ENZYME MJAVIII SPECIFICITY SUBUNIT"/>
    <property type="match status" value="1"/>
</dbReference>
<sequence length="228" mass="25938">MKFERPVGYTTTFSALELSLRSDAQHYQPRFAELTSHLSRFPTRRVRDVRRLNRRGIQPVYVEDGTHAVVNSQHLGPKHINYDGLQRTTEKLFNAAPEAHIRKDDLLIYTTGAYIGRTNVYLDDTPAFASNHVNILRLSPDIDHAYMAMVFQSVIGQFQTQKHARGSAQAELYPADIDKFVVPLLPSEKQREIGDLVRESLAQQRESARLLEQAKARVEQLIEEAVAA</sequence>
<evidence type="ECO:0000256" key="4">
    <source>
        <dbReference type="SAM" id="Coils"/>
    </source>
</evidence>
<keyword evidence="2" id="KW-0680">Restriction system</keyword>
<keyword evidence="7" id="KW-1185">Reference proteome</keyword>
<name>A0A562NAQ3_9RHOB</name>
<feature type="domain" description="Type I restriction modification DNA specificity" evidence="5">
    <location>
        <begin position="83"/>
        <end position="196"/>
    </location>
</feature>
<dbReference type="InterPro" id="IPR052021">
    <property type="entry name" value="Type-I_RS_S_subunit"/>
</dbReference>
<gene>
    <name evidence="6" type="ORF">IQ24_03705</name>
</gene>
<organism evidence="6 7">
    <name type="scientific">Paracoccus sulfuroxidans</name>
    <dbReference type="NCBI Taxonomy" id="384678"/>
    <lineage>
        <taxon>Bacteria</taxon>
        <taxon>Pseudomonadati</taxon>
        <taxon>Pseudomonadota</taxon>
        <taxon>Alphaproteobacteria</taxon>
        <taxon>Rhodobacterales</taxon>
        <taxon>Paracoccaceae</taxon>
        <taxon>Paracoccus</taxon>
    </lineage>
</organism>
<keyword evidence="4" id="KW-0175">Coiled coil</keyword>
<dbReference type="EMBL" id="VLKU01000015">
    <property type="protein sequence ID" value="TWI29226.1"/>
    <property type="molecule type" value="Genomic_DNA"/>
</dbReference>
<dbReference type="AlphaFoldDB" id="A0A562NAQ3"/>
<dbReference type="Proteomes" id="UP000316225">
    <property type="component" value="Unassembled WGS sequence"/>
</dbReference>
<dbReference type="InterPro" id="IPR000055">
    <property type="entry name" value="Restrct_endonuc_typeI_TRD"/>
</dbReference>
<evidence type="ECO:0000313" key="7">
    <source>
        <dbReference type="Proteomes" id="UP000316225"/>
    </source>
</evidence>
<dbReference type="SUPFAM" id="SSF116734">
    <property type="entry name" value="DNA methylase specificity domain"/>
    <property type="match status" value="1"/>
</dbReference>
<reference evidence="6 7" key="1">
    <citation type="journal article" date="2015" name="Stand. Genomic Sci.">
        <title>Genomic Encyclopedia of Bacterial and Archaeal Type Strains, Phase III: the genomes of soil and plant-associated and newly described type strains.</title>
        <authorList>
            <person name="Whitman W.B."/>
            <person name="Woyke T."/>
            <person name="Klenk H.P."/>
            <person name="Zhou Y."/>
            <person name="Lilburn T.G."/>
            <person name="Beck B.J."/>
            <person name="De Vos P."/>
            <person name="Vandamme P."/>
            <person name="Eisen J.A."/>
            <person name="Garrity G."/>
            <person name="Hugenholtz P."/>
            <person name="Kyrpides N.C."/>
        </authorList>
    </citation>
    <scope>NUCLEOTIDE SEQUENCE [LARGE SCALE GENOMIC DNA]</scope>
    <source>
        <strain evidence="6 7">CGMCC 1.5364</strain>
    </source>
</reference>